<sequence length="147" mass="15867">MKVPDDGEALLPCQCPDCECVNTTDLLVGDGETPICGCCLADCPHVHGPDGRRPEHYQYEARWSDDDGEFVGLSTEFPSLSFLAPTPYEALAGIKALVADALCDMAQTGKRHPGRRSDLNGPRHVAKGDPMTDRSPASSFHGRADRI</sequence>
<name>A0A1X2ER49_9MYCO</name>
<proteinExistence type="predicted"/>
<evidence type="ECO:0000313" key="3">
    <source>
        <dbReference type="Proteomes" id="UP000193964"/>
    </source>
</evidence>
<gene>
    <name evidence="2" type="ORF">AWC31_11350</name>
</gene>
<dbReference type="OrthoDB" id="4641992at2"/>
<organism evidence="2 3">
    <name type="scientific">Mycolicibacterium wolinskyi</name>
    <dbReference type="NCBI Taxonomy" id="59750"/>
    <lineage>
        <taxon>Bacteria</taxon>
        <taxon>Bacillati</taxon>
        <taxon>Actinomycetota</taxon>
        <taxon>Actinomycetes</taxon>
        <taxon>Mycobacteriales</taxon>
        <taxon>Mycobacteriaceae</taxon>
        <taxon>Mycolicibacterium</taxon>
    </lineage>
</organism>
<evidence type="ECO:0000256" key="1">
    <source>
        <dbReference type="SAM" id="MobiDB-lite"/>
    </source>
</evidence>
<accession>A0A1X2ER49</accession>
<reference evidence="2 3" key="1">
    <citation type="submission" date="2016-01" db="EMBL/GenBank/DDBJ databases">
        <title>The new phylogeny of the genus Mycobacterium.</title>
        <authorList>
            <person name="Tarcisio F."/>
            <person name="Conor M."/>
            <person name="Antonella G."/>
            <person name="Elisabetta G."/>
            <person name="Giulia F.S."/>
            <person name="Sara T."/>
            <person name="Anna F."/>
            <person name="Clotilde B."/>
            <person name="Roberto B."/>
            <person name="Veronica D.S."/>
            <person name="Fabio R."/>
            <person name="Monica P."/>
            <person name="Olivier J."/>
            <person name="Enrico T."/>
            <person name="Nicola S."/>
        </authorList>
    </citation>
    <scope>NUCLEOTIDE SEQUENCE [LARGE SCALE GENOMIC DNA]</scope>
    <source>
        <strain evidence="2 3">ATCC 700010</strain>
    </source>
</reference>
<protein>
    <submittedName>
        <fullName evidence="2">Uncharacterized protein</fullName>
    </submittedName>
</protein>
<evidence type="ECO:0000313" key="2">
    <source>
        <dbReference type="EMBL" id="ORX08721.1"/>
    </source>
</evidence>
<dbReference type="Proteomes" id="UP000193964">
    <property type="component" value="Unassembled WGS sequence"/>
</dbReference>
<dbReference type="RefSeq" id="WP_085150729.1">
    <property type="nucleotide sequence ID" value="NZ_JACKUA010000010.1"/>
</dbReference>
<dbReference type="AlphaFoldDB" id="A0A1X2ER49"/>
<comment type="caution">
    <text evidence="2">The sequence shown here is derived from an EMBL/GenBank/DDBJ whole genome shotgun (WGS) entry which is preliminary data.</text>
</comment>
<dbReference type="InterPro" id="IPR035069">
    <property type="entry name" value="TTHA1013/TTHA0281-like"/>
</dbReference>
<feature type="region of interest" description="Disordered" evidence="1">
    <location>
        <begin position="109"/>
        <end position="147"/>
    </location>
</feature>
<dbReference type="EMBL" id="LQQA01000036">
    <property type="protein sequence ID" value="ORX08721.1"/>
    <property type="molecule type" value="Genomic_DNA"/>
</dbReference>
<dbReference type="SUPFAM" id="SSF143100">
    <property type="entry name" value="TTHA1013/TTHA0281-like"/>
    <property type="match status" value="1"/>
</dbReference>